<dbReference type="GO" id="GO:0031593">
    <property type="term" value="F:polyubiquitin modification-dependent protein binding"/>
    <property type="evidence" value="ECO:0007669"/>
    <property type="project" value="TreeGrafter"/>
</dbReference>
<evidence type="ECO:0000256" key="1">
    <source>
        <dbReference type="ARBA" id="ARBA00006043"/>
    </source>
</evidence>
<protein>
    <submittedName>
        <fullName evidence="7">Ubiquitin fusion degradation protein 1 homolog</fullName>
    </submittedName>
</protein>
<evidence type="ECO:0000259" key="5">
    <source>
        <dbReference type="Pfam" id="PF24842"/>
    </source>
</evidence>
<dbReference type="Pfam" id="PF24842">
    <property type="entry name" value="UFD1_N2"/>
    <property type="match status" value="1"/>
</dbReference>
<feature type="region of interest" description="Disordered" evidence="3">
    <location>
        <begin position="188"/>
        <end position="250"/>
    </location>
</feature>
<evidence type="ECO:0000313" key="6">
    <source>
        <dbReference type="Proteomes" id="UP000515125"/>
    </source>
</evidence>
<reference evidence="7" key="1">
    <citation type="submission" date="2025-08" db="UniProtKB">
        <authorList>
            <consortium name="RefSeq"/>
        </authorList>
    </citation>
    <scope>IDENTIFICATION</scope>
</reference>
<organism evidence="6 7">
    <name type="scientific">Cyclospora cayetanensis</name>
    <dbReference type="NCBI Taxonomy" id="88456"/>
    <lineage>
        <taxon>Eukaryota</taxon>
        <taxon>Sar</taxon>
        <taxon>Alveolata</taxon>
        <taxon>Apicomplexa</taxon>
        <taxon>Conoidasida</taxon>
        <taxon>Coccidia</taxon>
        <taxon>Eucoccidiorida</taxon>
        <taxon>Eimeriorina</taxon>
        <taxon>Eimeriidae</taxon>
        <taxon>Cyclospora</taxon>
    </lineage>
</organism>
<dbReference type="PANTHER" id="PTHR12555:SF13">
    <property type="entry name" value="UBIQUITIN RECOGNITION FACTOR IN ER-ASSOCIATED DEGRADATION PROTEIN 1"/>
    <property type="match status" value="1"/>
</dbReference>
<dbReference type="InterPro" id="IPR055418">
    <property type="entry name" value="UFD1_N2"/>
</dbReference>
<keyword evidence="2" id="KW-0833">Ubl conjugation pathway</keyword>
<dbReference type="InterPro" id="IPR055417">
    <property type="entry name" value="UFD1_N1"/>
</dbReference>
<feature type="region of interest" description="Disordered" evidence="3">
    <location>
        <begin position="302"/>
        <end position="323"/>
    </location>
</feature>
<dbReference type="OrthoDB" id="354657at2759"/>
<proteinExistence type="inferred from homology"/>
<dbReference type="Gene3D" id="2.40.40.50">
    <property type="entry name" value="Ubiquitin fusion degradation protein UFD1, N-terminal domain"/>
    <property type="match status" value="1"/>
</dbReference>
<sequence length="323" mass="34255">MAGFWGGGGEESGGSFTANYTAYPVSFAAKDHLESGNKILLPPSALHALARLHISWPMHFRISNTAKDRLTHCGVLEFVSEEGTCYMPYWMMQNLELEEGGLVTVTNVSLPKGTFVQLQPLETEFLDISNPKALLEMALRGYAALTKGEVVSLPFLDHVYHLLVADLRPAPAVSIVETDIEVEFKAPEASALPTPHPDAPGGNGGYVSSDEASDDTGEPNSRFGGEGRRLDGRAPRSSSSSSKVTAEAKTLRRKPWLEKLPNGIRRECAAYEALVRSGKIPGVVGKVSAAAGVTAAAAAAKQRQNSGAAGSFQLFGGAGNSLE</sequence>
<evidence type="ECO:0000259" key="4">
    <source>
        <dbReference type="Pfam" id="PF03152"/>
    </source>
</evidence>
<dbReference type="PANTHER" id="PTHR12555">
    <property type="entry name" value="UBIQUITIN FUSION DEGRADATON PROTEIN 1"/>
    <property type="match status" value="1"/>
</dbReference>
<name>A0A6P6S5E0_9EIME</name>
<feature type="domain" description="Ubiquitin fusion degradation protein UFD1 N-terminal subdomain 2" evidence="5">
    <location>
        <begin position="112"/>
        <end position="187"/>
    </location>
</feature>
<dbReference type="GeneID" id="34620286"/>
<evidence type="ECO:0000256" key="3">
    <source>
        <dbReference type="SAM" id="MobiDB-lite"/>
    </source>
</evidence>
<gene>
    <name evidence="7" type="primary">LOC34620286</name>
</gene>
<feature type="compositionally biased region" description="Basic and acidic residues" evidence="3">
    <location>
        <begin position="225"/>
        <end position="234"/>
    </location>
</feature>
<dbReference type="Gene3D" id="3.10.330.10">
    <property type="match status" value="1"/>
</dbReference>
<accession>A0A6P6S5E0</accession>
<dbReference type="GO" id="GO:0006511">
    <property type="term" value="P:ubiquitin-dependent protein catabolic process"/>
    <property type="evidence" value="ECO:0007669"/>
    <property type="project" value="InterPro"/>
</dbReference>
<dbReference type="AlphaFoldDB" id="A0A6P6S5E0"/>
<evidence type="ECO:0000256" key="2">
    <source>
        <dbReference type="ARBA" id="ARBA00022786"/>
    </source>
</evidence>
<dbReference type="InterPro" id="IPR004854">
    <property type="entry name" value="Ufd1-like"/>
</dbReference>
<comment type="similarity">
    <text evidence="1">Belongs to the UFD1 family.</text>
</comment>
<keyword evidence="6" id="KW-1185">Reference proteome</keyword>
<dbReference type="GO" id="GO:0034098">
    <property type="term" value="C:VCP-NPL4-UFD1 AAA ATPase complex"/>
    <property type="evidence" value="ECO:0007669"/>
    <property type="project" value="TreeGrafter"/>
</dbReference>
<dbReference type="InterPro" id="IPR042299">
    <property type="entry name" value="Ufd1-like_Nn"/>
</dbReference>
<evidence type="ECO:0000313" key="7">
    <source>
        <dbReference type="RefSeq" id="XP_026194550.1"/>
    </source>
</evidence>
<dbReference type="Proteomes" id="UP000515125">
    <property type="component" value="Unplaced"/>
</dbReference>
<dbReference type="GO" id="GO:0036503">
    <property type="term" value="P:ERAD pathway"/>
    <property type="evidence" value="ECO:0007669"/>
    <property type="project" value="TreeGrafter"/>
</dbReference>
<dbReference type="Pfam" id="PF03152">
    <property type="entry name" value="UFD1_N1"/>
    <property type="match status" value="1"/>
</dbReference>
<dbReference type="RefSeq" id="XP_026194550.1">
    <property type="nucleotide sequence ID" value="XM_026338765.1"/>
</dbReference>
<feature type="domain" description="Ubiquitin fusion degradation protein UFD1 N-terminal subdomain 1" evidence="4">
    <location>
        <begin position="16"/>
        <end position="111"/>
    </location>
</feature>